<dbReference type="Gene3D" id="1.10.150.130">
    <property type="match status" value="1"/>
</dbReference>
<proteinExistence type="inferred from homology"/>
<feature type="domain" description="Tyr recombinase" evidence="6">
    <location>
        <begin position="107"/>
        <end position="296"/>
    </location>
</feature>
<evidence type="ECO:0000259" key="7">
    <source>
        <dbReference type="PROSITE" id="PS51900"/>
    </source>
</evidence>
<dbReference type="EMBL" id="CP146843">
    <property type="protein sequence ID" value="WYY26449.1"/>
    <property type="molecule type" value="Genomic_DNA"/>
</dbReference>
<reference evidence="8" key="1">
    <citation type="submission" date="2024-03" db="EMBL/GenBank/DDBJ databases">
        <title>The Complete Genome of 'Candidatus Phytoplasma fraxini' AshY1 from the Ash Yellows Group.</title>
        <authorList>
            <person name="Boehm J.W."/>
            <person name="Huettel B."/>
            <person name="Schneider B."/>
            <person name="Kube M."/>
        </authorList>
    </citation>
    <scope>NUCLEOTIDE SEQUENCE [LARGE SCALE GENOMIC DNA]</scope>
    <source>
        <strain evidence="8">AshY1</strain>
    </source>
</reference>
<evidence type="ECO:0000256" key="1">
    <source>
        <dbReference type="ARBA" id="ARBA00008857"/>
    </source>
</evidence>
<dbReference type="InterPro" id="IPR010998">
    <property type="entry name" value="Integrase_recombinase_N"/>
</dbReference>
<keyword evidence="9" id="KW-1185">Reference proteome</keyword>
<evidence type="ECO:0000256" key="5">
    <source>
        <dbReference type="PROSITE-ProRule" id="PRU01248"/>
    </source>
</evidence>
<protein>
    <submittedName>
        <fullName evidence="8">Site-specific tyrosine recombinase XerD</fullName>
    </submittedName>
</protein>
<name>A0ABZ2U863_ASHYP</name>
<keyword evidence="2" id="KW-0229">DNA integration</keyword>
<sequence length="314" mass="37487">MNFINAFEIFLKIERNYSLFTVKNYIYDVKEFQMFLQKKNMKFNLHNLSKENESRYFVSYLSMKKFSNISILRKISALRTFYNFLIERYNLKNNIFRLIKLKKKSRKLPQILSEKFIQNLFDSIDISNILGYRNYIILDLLYSCGLRVSELINLKIKDIYLMDKRILIYGKGKKERFLPIHSTLSNMLKHYLISVRNKFLDKNPKLKKQKNNFLLTNYKGNSLTEKGIRFILNKLSSTTNEKVPLYPHAFRHAFATVLLNNGADLRVVQELLGHANITTTQIYTYISDVFVKNKFLENHPRNLYKQNLIKKNKR</sequence>
<dbReference type="PROSITE" id="PS51900">
    <property type="entry name" value="CB"/>
    <property type="match status" value="1"/>
</dbReference>
<dbReference type="Gene3D" id="1.10.443.10">
    <property type="entry name" value="Intergrase catalytic core"/>
    <property type="match status" value="1"/>
</dbReference>
<dbReference type="InterPro" id="IPR013762">
    <property type="entry name" value="Integrase-like_cat_sf"/>
</dbReference>
<dbReference type="InterPro" id="IPR050090">
    <property type="entry name" value="Tyrosine_recombinase_XerCD"/>
</dbReference>
<evidence type="ECO:0000313" key="9">
    <source>
        <dbReference type="Proteomes" id="UP001484199"/>
    </source>
</evidence>
<dbReference type="SUPFAM" id="SSF56349">
    <property type="entry name" value="DNA breaking-rejoining enzymes"/>
    <property type="match status" value="1"/>
</dbReference>
<feature type="domain" description="Core-binding (CB)" evidence="7">
    <location>
        <begin position="1"/>
        <end position="86"/>
    </location>
</feature>
<evidence type="ECO:0000313" key="8">
    <source>
        <dbReference type="EMBL" id="WYY26449.1"/>
    </source>
</evidence>
<evidence type="ECO:0000256" key="4">
    <source>
        <dbReference type="ARBA" id="ARBA00023172"/>
    </source>
</evidence>
<keyword evidence="3 5" id="KW-0238">DNA-binding</keyword>
<comment type="similarity">
    <text evidence="1">Belongs to the 'phage' integrase family.</text>
</comment>
<evidence type="ECO:0000259" key="6">
    <source>
        <dbReference type="PROSITE" id="PS51898"/>
    </source>
</evidence>
<accession>A0ABZ2U863</accession>
<dbReference type="InterPro" id="IPR002104">
    <property type="entry name" value="Integrase_catalytic"/>
</dbReference>
<dbReference type="RefSeq" id="WP_341266353.1">
    <property type="nucleotide sequence ID" value="NZ_CP146843.1"/>
</dbReference>
<dbReference type="InterPro" id="IPR044068">
    <property type="entry name" value="CB"/>
</dbReference>
<evidence type="ECO:0000256" key="2">
    <source>
        <dbReference type="ARBA" id="ARBA00022908"/>
    </source>
</evidence>
<dbReference type="Pfam" id="PF00589">
    <property type="entry name" value="Phage_integrase"/>
    <property type="match status" value="1"/>
</dbReference>
<keyword evidence="4" id="KW-0233">DNA recombination</keyword>
<evidence type="ECO:0000256" key="3">
    <source>
        <dbReference type="ARBA" id="ARBA00023125"/>
    </source>
</evidence>
<dbReference type="PROSITE" id="PS51898">
    <property type="entry name" value="TYR_RECOMBINASE"/>
    <property type="match status" value="1"/>
</dbReference>
<dbReference type="Proteomes" id="UP001484199">
    <property type="component" value="Chromosome"/>
</dbReference>
<gene>
    <name evidence="8" type="ORF">AshY1_03350</name>
</gene>
<dbReference type="PANTHER" id="PTHR30349">
    <property type="entry name" value="PHAGE INTEGRASE-RELATED"/>
    <property type="match status" value="1"/>
</dbReference>
<dbReference type="InterPro" id="IPR004107">
    <property type="entry name" value="Integrase_SAM-like_N"/>
</dbReference>
<dbReference type="Pfam" id="PF02899">
    <property type="entry name" value="Phage_int_SAM_1"/>
    <property type="match status" value="1"/>
</dbReference>
<dbReference type="InterPro" id="IPR011010">
    <property type="entry name" value="DNA_brk_join_enz"/>
</dbReference>
<organism evidence="8 9">
    <name type="scientific">Ash yellows phytoplasma</name>
    <dbReference type="NCBI Taxonomy" id="35780"/>
    <lineage>
        <taxon>Bacteria</taxon>
        <taxon>Bacillati</taxon>
        <taxon>Mycoplasmatota</taxon>
        <taxon>Mollicutes</taxon>
        <taxon>Acholeplasmatales</taxon>
        <taxon>Acholeplasmataceae</taxon>
        <taxon>Candidatus Phytoplasma</taxon>
        <taxon>16SrVII (Ash yellows group)</taxon>
    </lineage>
</organism>
<dbReference type="PANTHER" id="PTHR30349:SF41">
    <property type="entry name" value="INTEGRASE_RECOMBINASE PROTEIN MJ0367-RELATED"/>
    <property type="match status" value="1"/>
</dbReference>